<evidence type="ECO:0000313" key="2">
    <source>
        <dbReference type="EMBL" id="KAK0132916.1"/>
    </source>
</evidence>
<gene>
    <name evidence="2" type="ORF">N1851_031724</name>
</gene>
<sequence>MKCLEYLLLHTILPHIHQHLDPLQFAYKTKRGTEDAVACLLQHLDSPGTTVRILFADFSSAFNTIQRHLLIQKLLHLNVPSRLIHLLHNFLTNIQSG</sequence>
<dbReference type="PANTHER" id="PTHR47510">
    <property type="entry name" value="REVERSE TRANSCRIPTASE DOMAIN-CONTAINING PROTEIN"/>
    <property type="match status" value="1"/>
</dbReference>
<evidence type="ECO:0000259" key="1">
    <source>
        <dbReference type="Pfam" id="PF00078"/>
    </source>
</evidence>
<dbReference type="EMBL" id="JAOPHQ010006057">
    <property type="protein sequence ID" value="KAK0132916.1"/>
    <property type="molecule type" value="Genomic_DNA"/>
</dbReference>
<evidence type="ECO:0000313" key="3">
    <source>
        <dbReference type="Proteomes" id="UP001174136"/>
    </source>
</evidence>
<dbReference type="Proteomes" id="UP001174136">
    <property type="component" value="Unassembled WGS sequence"/>
</dbReference>
<proteinExistence type="predicted"/>
<feature type="domain" description="Reverse transcriptase" evidence="1">
    <location>
        <begin position="2"/>
        <end position="91"/>
    </location>
</feature>
<dbReference type="AlphaFoldDB" id="A0AA47NNZ2"/>
<accession>A0AA47NNZ2</accession>
<reference evidence="2" key="1">
    <citation type="journal article" date="2023" name="Front. Mar. Sci.">
        <title>A new Merluccius polli reference genome to investigate the effects of global change in West African waters.</title>
        <authorList>
            <person name="Mateo J.L."/>
            <person name="Blanco-Fernandez C."/>
            <person name="Garcia-Vazquez E."/>
            <person name="Machado-Schiaffino G."/>
        </authorList>
    </citation>
    <scope>NUCLEOTIDE SEQUENCE</scope>
    <source>
        <strain evidence="2">C29</strain>
        <tissue evidence="2">Fin</tissue>
    </source>
</reference>
<comment type="caution">
    <text evidence="2">The sequence shown here is derived from an EMBL/GenBank/DDBJ whole genome shotgun (WGS) entry which is preliminary data.</text>
</comment>
<dbReference type="PANTHER" id="PTHR47510:SF3">
    <property type="entry name" value="ENDO_EXONUCLEASE_PHOSPHATASE DOMAIN-CONTAINING PROTEIN"/>
    <property type="match status" value="1"/>
</dbReference>
<protein>
    <recommendedName>
        <fullName evidence="1">Reverse transcriptase domain-containing protein</fullName>
    </recommendedName>
</protein>
<name>A0AA47NNZ2_MERPO</name>
<dbReference type="Pfam" id="PF00078">
    <property type="entry name" value="RVT_1"/>
    <property type="match status" value="1"/>
</dbReference>
<dbReference type="SUPFAM" id="SSF56672">
    <property type="entry name" value="DNA/RNA polymerases"/>
    <property type="match status" value="1"/>
</dbReference>
<dbReference type="InterPro" id="IPR000477">
    <property type="entry name" value="RT_dom"/>
</dbReference>
<dbReference type="InterPro" id="IPR043502">
    <property type="entry name" value="DNA/RNA_pol_sf"/>
</dbReference>
<keyword evidence="3" id="KW-1185">Reference proteome</keyword>
<organism evidence="2 3">
    <name type="scientific">Merluccius polli</name>
    <name type="common">Benguela hake</name>
    <name type="synonym">Merluccius cadenati</name>
    <dbReference type="NCBI Taxonomy" id="89951"/>
    <lineage>
        <taxon>Eukaryota</taxon>
        <taxon>Metazoa</taxon>
        <taxon>Chordata</taxon>
        <taxon>Craniata</taxon>
        <taxon>Vertebrata</taxon>
        <taxon>Euteleostomi</taxon>
        <taxon>Actinopterygii</taxon>
        <taxon>Neopterygii</taxon>
        <taxon>Teleostei</taxon>
        <taxon>Neoteleostei</taxon>
        <taxon>Acanthomorphata</taxon>
        <taxon>Zeiogadaria</taxon>
        <taxon>Gadariae</taxon>
        <taxon>Gadiformes</taxon>
        <taxon>Gadoidei</taxon>
        <taxon>Merlucciidae</taxon>
        <taxon>Merluccius</taxon>
    </lineage>
</organism>